<dbReference type="InterPro" id="IPR036909">
    <property type="entry name" value="Cyt_c-like_dom_sf"/>
</dbReference>
<dbReference type="SUPFAM" id="SSF46626">
    <property type="entry name" value="Cytochrome c"/>
    <property type="match status" value="2"/>
</dbReference>
<dbReference type="Gene3D" id="1.10.760.10">
    <property type="entry name" value="Cytochrome c-like domain"/>
    <property type="match status" value="1"/>
</dbReference>
<dbReference type="Proteomes" id="UP000316852">
    <property type="component" value="Unassembled WGS sequence"/>
</dbReference>
<feature type="compositionally biased region" description="Basic and acidic residues" evidence="5">
    <location>
        <begin position="1"/>
        <end position="44"/>
    </location>
</feature>
<evidence type="ECO:0000313" key="9">
    <source>
        <dbReference type="Proteomes" id="UP000316852"/>
    </source>
</evidence>
<comment type="caution">
    <text evidence="8">The sequence shown here is derived from an EMBL/GenBank/DDBJ whole genome shotgun (WGS) entry which is preliminary data.</text>
</comment>
<keyword evidence="6" id="KW-0812">Transmembrane</keyword>
<feature type="compositionally biased region" description="Basic and acidic residues" evidence="5">
    <location>
        <begin position="53"/>
        <end position="85"/>
    </location>
</feature>
<evidence type="ECO:0000256" key="3">
    <source>
        <dbReference type="ARBA" id="ARBA00023004"/>
    </source>
</evidence>
<dbReference type="PROSITE" id="PS51007">
    <property type="entry name" value="CYTC"/>
    <property type="match status" value="1"/>
</dbReference>
<protein>
    <submittedName>
        <fullName evidence="8">C-type cytochrome</fullName>
    </submittedName>
</protein>
<dbReference type="GO" id="GO:0020037">
    <property type="term" value="F:heme binding"/>
    <property type="evidence" value="ECO:0007669"/>
    <property type="project" value="InterPro"/>
</dbReference>
<feature type="transmembrane region" description="Helical" evidence="6">
    <location>
        <begin position="112"/>
        <end position="130"/>
    </location>
</feature>
<keyword evidence="6" id="KW-1133">Transmembrane helix</keyword>
<dbReference type="EMBL" id="VBOW01000073">
    <property type="protein sequence ID" value="TMQ56910.1"/>
    <property type="molecule type" value="Genomic_DNA"/>
</dbReference>
<evidence type="ECO:0000256" key="4">
    <source>
        <dbReference type="PROSITE-ProRule" id="PRU00433"/>
    </source>
</evidence>
<keyword evidence="2 4" id="KW-0479">Metal-binding</keyword>
<accession>A0A538SZU3</accession>
<feature type="region of interest" description="Disordered" evidence="5">
    <location>
        <begin position="1"/>
        <end position="89"/>
    </location>
</feature>
<dbReference type="PANTHER" id="PTHR33751">
    <property type="entry name" value="CBB3-TYPE CYTOCHROME C OXIDASE SUBUNIT FIXP"/>
    <property type="match status" value="1"/>
</dbReference>
<feature type="domain" description="Cytochrome c" evidence="7">
    <location>
        <begin position="136"/>
        <end position="240"/>
    </location>
</feature>
<dbReference type="GO" id="GO:0046872">
    <property type="term" value="F:metal ion binding"/>
    <property type="evidence" value="ECO:0007669"/>
    <property type="project" value="UniProtKB-KW"/>
</dbReference>
<proteinExistence type="predicted"/>
<reference evidence="8 9" key="1">
    <citation type="journal article" date="2019" name="Nat. Microbiol.">
        <title>Mediterranean grassland soil C-N compound turnover is dependent on rainfall and depth, and is mediated by genomically divergent microorganisms.</title>
        <authorList>
            <person name="Diamond S."/>
            <person name="Andeer P.F."/>
            <person name="Li Z."/>
            <person name="Crits-Christoph A."/>
            <person name="Burstein D."/>
            <person name="Anantharaman K."/>
            <person name="Lane K.R."/>
            <person name="Thomas B.C."/>
            <person name="Pan C."/>
            <person name="Northen T.R."/>
            <person name="Banfield J.F."/>
        </authorList>
    </citation>
    <scope>NUCLEOTIDE SEQUENCE [LARGE SCALE GENOMIC DNA]</scope>
    <source>
        <strain evidence="8">WS_6</strain>
    </source>
</reference>
<evidence type="ECO:0000256" key="1">
    <source>
        <dbReference type="ARBA" id="ARBA00022617"/>
    </source>
</evidence>
<dbReference type="InterPro" id="IPR009056">
    <property type="entry name" value="Cyt_c-like_dom"/>
</dbReference>
<sequence length="373" mass="41713">MLSRERHEGHRAQGVRLDLHRERHADGAPDEQGRPLRLDDESRQRRPIQSGETVRRRPGQDHGPGLDEERDKVSGSERSRGDVTHRPAQHGFKSARGVLHGIPRAILFVKRALQLLVLFALAALAFWTAALRPKLTSVERGRRLAEATGCFGCHGPEGTEGASNPGRPEKTVPSYRALMMYAKTEQDVREWIRDGVTTARSKSETWRAEREAGALQMPAFRNRLKPHQIEDLVAFVMAVSDQDAPDDSLALAGLDRAHELGCTGCHGRGGRFGRPNPGSLKGYIPPWDGADFPELVRTRKEFNEWVERGNTSRFETNPLAMYFLRRAAVHMPPFDRFLKPGDLDRLWAHVQWLRAGRRASAAPAADAPPPESP</sequence>
<dbReference type="GO" id="GO:0009055">
    <property type="term" value="F:electron transfer activity"/>
    <property type="evidence" value="ECO:0007669"/>
    <property type="project" value="InterPro"/>
</dbReference>
<dbReference type="PANTHER" id="PTHR33751:SF1">
    <property type="entry name" value="CBB3-TYPE CYTOCHROME C OXIDASE SUBUNIT FIXP"/>
    <property type="match status" value="1"/>
</dbReference>
<name>A0A538SZU3_UNCEI</name>
<gene>
    <name evidence="8" type="ORF">E6K76_11985</name>
</gene>
<dbReference type="AlphaFoldDB" id="A0A538SZU3"/>
<dbReference type="Pfam" id="PF00034">
    <property type="entry name" value="Cytochrom_C"/>
    <property type="match status" value="1"/>
</dbReference>
<organism evidence="8 9">
    <name type="scientific">Eiseniibacteriota bacterium</name>
    <dbReference type="NCBI Taxonomy" id="2212470"/>
    <lineage>
        <taxon>Bacteria</taxon>
        <taxon>Candidatus Eiseniibacteriota</taxon>
    </lineage>
</organism>
<evidence type="ECO:0000259" key="7">
    <source>
        <dbReference type="PROSITE" id="PS51007"/>
    </source>
</evidence>
<keyword evidence="3 4" id="KW-0408">Iron</keyword>
<evidence type="ECO:0000256" key="6">
    <source>
        <dbReference type="SAM" id="Phobius"/>
    </source>
</evidence>
<evidence type="ECO:0000256" key="5">
    <source>
        <dbReference type="SAM" id="MobiDB-lite"/>
    </source>
</evidence>
<keyword evidence="6" id="KW-0472">Membrane</keyword>
<keyword evidence="1 4" id="KW-0349">Heme</keyword>
<dbReference type="InterPro" id="IPR050597">
    <property type="entry name" value="Cytochrome_c_Oxidase_Subunit"/>
</dbReference>
<evidence type="ECO:0000313" key="8">
    <source>
        <dbReference type="EMBL" id="TMQ56910.1"/>
    </source>
</evidence>
<evidence type="ECO:0000256" key="2">
    <source>
        <dbReference type="ARBA" id="ARBA00022723"/>
    </source>
</evidence>